<keyword evidence="1 4" id="KW-0456">Lyase</keyword>
<dbReference type="Gene3D" id="1.10.40.30">
    <property type="entry name" value="Fumarase/aspartase (C-terminal domain)"/>
    <property type="match status" value="1"/>
</dbReference>
<gene>
    <name evidence="4" type="ORF">EV210_11532</name>
</gene>
<dbReference type="InterPro" id="IPR008948">
    <property type="entry name" value="L-Aspartase-like"/>
</dbReference>
<dbReference type="Gene3D" id="1.10.275.10">
    <property type="entry name" value="Fumarase/aspartase (N-terminal domain)"/>
    <property type="match status" value="1"/>
</dbReference>
<comment type="caution">
    <text evidence="4">The sequence shown here is derived from an EMBL/GenBank/DDBJ whole genome shotgun (WGS) entry which is preliminary data.</text>
</comment>
<dbReference type="AlphaFoldDB" id="A0A4R1PVZ3"/>
<dbReference type="InterPro" id="IPR022761">
    <property type="entry name" value="Fumarate_lyase_N"/>
</dbReference>
<dbReference type="Gene3D" id="1.20.200.10">
    <property type="entry name" value="Fumarase/aspartase (Central domain)"/>
    <property type="match status" value="1"/>
</dbReference>
<dbReference type="SUPFAM" id="SSF48557">
    <property type="entry name" value="L-aspartase-like"/>
    <property type="match status" value="1"/>
</dbReference>
<evidence type="ECO:0000259" key="2">
    <source>
        <dbReference type="Pfam" id="PF00206"/>
    </source>
</evidence>
<dbReference type="EMBL" id="SLUI01000015">
    <property type="protein sequence ID" value="TCL34448.1"/>
    <property type="molecule type" value="Genomic_DNA"/>
</dbReference>
<dbReference type="OrthoDB" id="9802809at2"/>
<dbReference type="NCBIfam" id="NF008909">
    <property type="entry name" value="PRK12273.1"/>
    <property type="match status" value="1"/>
</dbReference>
<feature type="domain" description="Fumarase C C-terminal" evidence="3">
    <location>
        <begin position="410"/>
        <end position="461"/>
    </location>
</feature>
<dbReference type="GO" id="GO:0008797">
    <property type="term" value="F:aspartate ammonia-lyase activity"/>
    <property type="evidence" value="ECO:0007669"/>
    <property type="project" value="TreeGrafter"/>
</dbReference>
<dbReference type="InterPro" id="IPR020557">
    <property type="entry name" value="Fumarate_lyase_CS"/>
</dbReference>
<dbReference type="FunFam" id="1.10.275.10:FF:000001">
    <property type="entry name" value="Fumarate hydratase, mitochondrial"/>
    <property type="match status" value="1"/>
</dbReference>
<accession>A0A4R1PVZ3</accession>
<evidence type="ECO:0000313" key="4">
    <source>
        <dbReference type="EMBL" id="TCL34448.1"/>
    </source>
</evidence>
<evidence type="ECO:0000256" key="1">
    <source>
        <dbReference type="ARBA" id="ARBA00023239"/>
    </source>
</evidence>
<dbReference type="InterPro" id="IPR051546">
    <property type="entry name" value="Aspartate_Ammonia-Lyase"/>
</dbReference>
<organism evidence="4 5">
    <name type="scientific">Anaerospora hongkongensis</name>
    <dbReference type="NCBI Taxonomy" id="244830"/>
    <lineage>
        <taxon>Bacteria</taxon>
        <taxon>Bacillati</taxon>
        <taxon>Bacillota</taxon>
        <taxon>Negativicutes</taxon>
        <taxon>Selenomonadales</taxon>
        <taxon>Sporomusaceae</taxon>
        <taxon>Anaerospora</taxon>
    </lineage>
</organism>
<protein>
    <submittedName>
        <fullName evidence="4">Aspartate ammonia-lyase</fullName>
    </submittedName>
</protein>
<dbReference type="InterPro" id="IPR024083">
    <property type="entry name" value="Fumarase/histidase_N"/>
</dbReference>
<evidence type="ECO:0000259" key="3">
    <source>
        <dbReference type="Pfam" id="PF10415"/>
    </source>
</evidence>
<feature type="domain" description="Fumarate lyase N-terminal" evidence="2">
    <location>
        <begin position="13"/>
        <end position="341"/>
    </location>
</feature>
<dbReference type="RefSeq" id="WP_132082860.1">
    <property type="nucleotide sequence ID" value="NZ_DALZLR010000003.1"/>
</dbReference>
<dbReference type="InterPro" id="IPR018951">
    <property type="entry name" value="Fumarase_C_C"/>
</dbReference>
<dbReference type="PANTHER" id="PTHR42696">
    <property type="entry name" value="ASPARTATE AMMONIA-LYASE"/>
    <property type="match status" value="1"/>
</dbReference>
<dbReference type="GO" id="GO:0006099">
    <property type="term" value="P:tricarboxylic acid cycle"/>
    <property type="evidence" value="ECO:0007669"/>
    <property type="project" value="InterPro"/>
</dbReference>
<dbReference type="CDD" id="cd01357">
    <property type="entry name" value="Aspartase"/>
    <property type="match status" value="1"/>
</dbReference>
<name>A0A4R1PVZ3_9FIRM</name>
<sequence length="472" mass="51362">MDKTVRIEKDLLGEREVSQTAYYGIHTVRAVENFSMSGYAVNSTLIKAIALIKKAAAQANCELGYLAPELSKAICQAAEEVMTGQWQEQFVVDALQGGAGTSTNMNVNEVLANRAIEILGGECGDYHLVHPLNHVNLHQSTNDIYPTALRIAAIWLLQPLSEACALLQQRLQEKEAEFAGIVKVGRTQLQDAVPIMLGQEFSAYAQAISRDRWRLYKVEERLRQTNLGGTAVGTGMNADQKYIYLINERARQLAKIGLTRAENMVDTTQNADVFVEVSGLIKALAVNLNKIANDLRLLSSGPAAGLGEIRLPERQAGSSLMPGKVNPVIPEAVNQVAFHVIAGDAAITMAAQGGQLELNAFLPLIAHHLLGNIQMLSRCVAAFEELCVRGIEANQARCHQLLENSLATAAALVPYVGYDQATKAARYAYHNAMPVKQAAVELGLVSSEDCITIFDVQKMTHPLQRKTSPPLR</sequence>
<evidence type="ECO:0000313" key="5">
    <source>
        <dbReference type="Proteomes" id="UP000295063"/>
    </source>
</evidence>
<proteinExistence type="predicted"/>
<dbReference type="GO" id="GO:0006531">
    <property type="term" value="P:aspartate metabolic process"/>
    <property type="evidence" value="ECO:0007669"/>
    <property type="project" value="TreeGrafter"/>
</dbReference>
<keyword evidence="5" id="KW-1185">Reference proteome</keyword>
<dbReference type="Pfam" id="PF10415">
    <property type="entry name" value="FumaraseC_C"/>
    <property type="match status" value="1"/>
</dbReference>
<dbReference type="Pfam" id="PF00206">
    <property type="entry name" value="Lyase_1"/>
    <property type="match status" value="1"/>
</dbReference>
<dbReference type="InterPro" id="IPR000362">
    <property type="entry name" value="Fumarate_lyase_fam"/>
</dbReference>
<dbReference type="FunFam" id="1.20.200.10:FF:000001">
    <property type="entry name" value="Fumarate hydratase, mitochondrial"/>
    <property type="match status" value="1"/>
</dbReference>
<reference evidence="4 5" key="1">
    <citation type="submission" date="2019-03" db="EMBL/GenBank/DDBJ databases">
        <title>Genomic Encyclopedia of Type Strains, Phase IV (KMG-IV): sequencing the most valuable type-strain genomes for metagenomic binning, comparative biology and taxonomic classification.</title>
        <authorList>
            <person name="Goeker M."/>
        </authorList>
    </citation>
    <scope>NUCLEOTIDE SEQUENCE [LARGE SCALE GENOMIC DNA]</scope>
    <source>
        <strain evidence="4 5">DSM 15969</strain>
    </source>
</reference>
<dbReference type="GO" id="GO:0005829">
    <property type="term" value="C:cytosol"/>
    <property type="evidence" value="ECO:0007669"/>
    <property type="project" value="TreeGrafter"/>
</dbReference>
<dbReference type="PRINTS" id="PR00149">
    <property type="entry name" value="FUMRATELYASE"/>
</dbReference>
<dbReference type="PROSITE" id="PS00163">
    <property type="entry name" value="FUMARATE_LYASES"/>
    <property type="match status" value="1"/>
</dbReference>
<dbReference type="PANTHER" id="PTHR42696:SF2">
    <property type="entry name" value="ASPARTATE AMMONIA-LYASE"/>
    <property type="match status" value="1"/>
</dbReference>
<dbReference type="Proteomes" id="UP000295063">
    <property type="component" value="Unassembled WGS sequence"/>
</dbReference>